<evidence type="ECO:0000313" key="10">
    <source>
        <dbReference type="EMBL" id="ASQ40417.1"/>
    </source>
</evidence>
<keyword evidence="4" id="KW-0699">rRNA-binding</keyword>
<proteinExistence type="inferred from homology"/>
<keyword evidence="7 9" id="KW-0687">Ribonucleoprotein</keyword>
<dbReference type="CDD" id="cd00336">
    <property type="entry name" value="Ribosomal_L22"/>
    <property type="match status" value="1"/>
</dbReference>
<keyword evidence="5" id="KW-0694">RNA-binding</keyword>
<keyword evidence="6 9" id="KW-0689">Ribosomal protein</keyword>
<geneLocation type="plastid" evidence="10"/>
<evidence type="ECO:0000256" key="5">
    <source>
        <dbReference type="ARBA" id="ARBA00022884"/>
    </source>
</evidence>
<evidence type="ECO:0000256" key="4">
    <source>
        <dbReference type="ARBA" id="ARBA00022730"/>
    </source>
</evidence>
<dbReference type="EMBL" id="MF167427">
    <property type="protein sequence ID" value="ASQ40417.1"/>
    <property type="molecule type" value="Genomic_DNA"/>
</dbReference>
<organism evidence="10">
    <name type="scientific">Cyanoptyche gloeocystis</name>
    <dbReference type="NCBI Taxonomy" id="77922"/>
    <lineage>
        <taxon>Eukaryota</taxon>
        <taxon>Glaucocystophyceae</taxon>
        <taxon>Glaucocystophyceae incertae sedis</taxon>
        <taxon>Cyanoptyche</taxon>
    </lineage>
</organism>
<dbReference type="GO" id="GO:0003735">
    <property type="term" value="F:structural constituent of ribosome"/>
    <property type="evidence" value="ECO:0007669"/>
    <property type="project" value="InterPro"/>
</dbReference>
<dbReference type="AlphaFoldDB" id="A0A3G1IWG4"/>
<evidence type="ECO:0000256" key="9">
    <source>
        <dbReference type="RuleBase" id="RU004005"/>
    </source>
</evidence>
<dbReference type="InterPro" id="IPR047867">
    <property type="entry name" value="Ribosomal_uL22_bac/org-type"/>
</dbReference>
<dbReference type="GO" id="GO:0015934">
    <property type="term" value="C:large ribosomal subunit"/>
    <property type="evidence" value="ECO:0007669"/>
    <property type="project" value="InterPro"/>
</dbReference>
<evidence type="ECO:0000256" key="1">
    <source>
        <dbReference type="ARBA" id="ARBA00004474"/>
    </source>
</evidence>
<evidence type="ECO:0000256" key="3">
    <source>
        <dbReference type="ARBA" id="ARBA00022640"/>
    </source>
</evidence>
<sequence>MKTEIKATAKYVRVSAQKIRRILDIIRGRTYREALMLLEYLPYKHCKLILKLLKSAAANAEFLQKDIDPAQLQISSVFADHAGIIKRARPRAQGRAYAIKKCYSSVTIYLKKIE</sequence>
<dbReference type="InterPro" id="IPR005727">
    <property type="entry name" value="Ribosomal_uL22_bac/chlpt-type"/>
</dbReference>
<name>A0A3G1IWG4_9EUKA</name>
<dbReference type="InterPro" id="IPR001063">
    <property type="entry name" value="Ribosomal_uL22"/>
</dbReference>
<dbReference type="GO" id="GO:0006412">
    <property type="term" value="P:translation"/>
    <property type="evidence" value="ECO:0007669"/>
    <property type="project" value="InterPro"/>
</dbReference>
<dbReference type="GO" id="GO:0019843">
    <property type="term" value="F:rRNA binding"/>
    <property type="evidence" value="ECO:0007669"/>
    <property type="project" value="UniProtKB-KW"/>
</dbReference>
<dbReference type="Gene3D" id="3.90.470.10">
    <property type="entry name" value="Ribosomal protein L22/L17"/>
    <property type="match status" value="1"/>
</dbReference>
<dbReference type="PANTHER" id="PTHR13501">
    <property type="entry name" value="CHLOROPLAST 50S RIBOSOMAL PROTEIN L22-RELATED"/>
    <property type="match status" value="1"/>
</dbReference>
<gene>
    <name evidence="10" type="primary">rpl22</name>
</gene>
<evidence type="ECO:0000256" key="2">
    <source>
        <dbReference type="ARBA" id="ARBA00009451"/>
    </source>
</evidence>
<reference evidence="10" key="1">
    <citation type="submission" date="2017-05" db="EMBL/GenBank/DDBJ databases">
        <title>Plastid comparative genomics reveals ancient divergence between Glaucophyte genera.</title>
        <authorList>
            <person name="Figueroa-Martinez F.J."/>
            <person name="Jackson C."/>
            <person name="Reyes-Prieto A."/>
        </authorList>
    </citation>
    <scope>NUCLEOTIDE SEQUENCE</scope>
    <source>
        <strain evidence="10">SAG 4.97</strain>
    </source>
</reference>
<keyword evidence="3 10" id="KW-0934">Plastid</keyword>
<dbReference type="GO" id="GO:0009536">
    <property type="term" value="C:plastid"/>
    <property type="evidence" value="ECO:0007669"/>
    <property type="project" value="UniProtKB-SubCell"/>
</dbReference>
<evidence type="ECO:0000256" key="7">
    <source>
        <dbReference type="ARBA" id="ARBA00023274"/>
    </source>
</evidence>
<protein>
    <recommendedName>
        <fullName evidence="8">Large ribosomal subunit protein uL22c</fullName>
    </recommendedName>
</protein>
<dbReference type="PANTHER" id="PTHR13501:SF10">
    <property type="entry name" value="LARGE RIBOSOMAL SUBUNIT PROTEIN UL22M"/>
    <property type="match status" value="1"/>
</dbReference>
<comment type="similarity">
    <text evidence="2 9">Belongs to the universal ribosomal protein uL22 family.</text>
</comment>
<evidence type="ECO:0000256" key="6">
    <source>
        <dbReference type="ARBA" id="ARBA00022980"/>
    </source>
</evidence>
<dbReference type="HAMAP" id="MF_01331_B">
    <property type="entry name" value="Ribosomal_uL22_B"/>
    <property type="match status" value="1"/>
</dbReference>
<dbReference type="InterPro" id="IPR036394">
    <property type="entry name" value="Ribosomal_uL22_sf"/>
</dbReference>
<dbReference type="NCBIfam" id="TIGR01044">
    <property type="entry name" value="rplV_bact"/>
    <property type="match status" value="1"/>
</dbReference>
<comment type="subcellular location">
    <subcellularLocation>
        <location evidence="1">Plastid</location>
    </subcellularLocation>
</comment>
<dbReference type="SUPFAM" id="SSF54843">
    <property type="entry name" value="Ribosomal protein L22"/>
    <property type="match status" value="1"/>
</dbReference>
<dbReference type="Pfam" id="PF00237">
    <property type="entry name" value="Ribosomal_L22"/>
    <property type="match status" value="1"/>
</dbReference>
<evidence type="ECO:0000256" key="8">
    <source>
        <dbReference type="ARBA" id="ARBA00035285"/>
    </source>
</evidence>
<accession>A0A3G1IWG4</accession>